<dbReference type="PROSITE" id="PS51635">
    <property type="entry name" value="PNPLA"/>
    <property type="match status" value="1"/>
</dbReference>
<dbReference type="InterPro" id="IPR016035">
    <property type="entry name" value="Acyl_Trfase/lysoPLipase"/>
</dbReference>
<organism evidence="6 7">
    <name type="scientific">Mucilaginibacter gossypii</name>
    <dbReference type="NCBI Taxonomy" id="551996"/>
    <lineage>
        <taxon>Bacteria</taxon>
        <taxon>Pseudomonadati</taxon>
        <taxon>Bacteroidota</taxon>
        <taxon>Sphingobacteriia</taxon>
        <taxon>Sphingobacteriales</taxon>
        <taxon>Sphingobacteriaceae</taxon>
        <taxon>Mucilaginibacter</taxon>
    </lineage>
</organism>
<dbReference type="RefSeq" id="WP_091163275.1">
    <property type="nucleotide sequence ID" value="NZ_CP071878.2"/>
</dbReference>
<keyword evidence="7" id="KW-1185">Reference proteome</keyword>
<dbReference type="PANTHER" id="PTHR14226">
    <property type="entry name" value="NEUROPATHY TARGET ESTERASE/SWISS CHEESE D.MELANOGASTER"/>
    <property type="match status" value="1"/>
</dbReference>
<feature type="short sequence motif" description="DGA/G" evidence="4">
    <location>
        <begin position="160"/>
        <end position="162"/>
    </location>
</feature>
<keyword evidence="1 4" id="KW-0378">Hydrolase</keyword>
<dbReference type="CDD" id="cd07205">
    <property type="entry name" value="Pat_PNPLA6_PNPLA7_NTE1_like"/>
    <property type="match status" value="1"/>
</dbReference>
<protein>
    <submittedName>
        <fullName evidence="6">NTE family protein</fullName>
    </submittedName>
</protein>
<keyword evidence="3 4" id="KW-0443">Lipid metabolism</keyword>
<dbReference type="InterPro" id="IPR050301">
    <property type="entry name" value="NTE"/>
</dbReference>
<name>A0A1G7RXK7_9SPHI</name>
<feature type="active site" description="Nucleophile" evidence="4">
    <location>
        <position position="48"/>
    </location>
</feature>
<dbReference type="EMBL" id="FNCG01000002">
    <property type="protein sequence ID" value="SDG15553.1"/>
    <property type="molecule type" value="Genomic_DNA"/>
</dbReference>
<dbReference type="Pfam" id="PF01734">
    <property type="entry name" value="Patatin"/>
    <property type="match status" value="1"/>
</dbReference>
<evidence type="ECO:0000256" key="2">
    <source>
        <dbReference type="ARBA" id="ARBA00022963"/>
    </source>
</evidence>
<feature type="domain" description="PNPLA" evidence="5">
    <location>
        <begin position="15"/>
        <end position="173"/>
    </location>
</feature>
<proteinExistence type="predicted"/>
<dbReference type="SUPFAM" id="SSF52151">
    <property type="entry name" value="FabD/lysophospholipase-like"/>
    <property type="match status" value="1"/>
</dbReference>
<accession>A0A1G7RXK7</accession>
<evidence type="ECO:0000256" key="1">
    <source>
        <dbReference type="ARBA" id="ARBA00022801"/>
    </source>
</evidence>
<dbReference type="Gene3D" id="3.40.1090.10">
    <property type="entry name" value="Cytosolic phospholipase A2 catalytic domain"/>
    <property type="match status" value="2"/>
</dbReference>
<gene>
    <name evidence="6" type="ORF">SAMN05192573_102393</name>
</gene>
<evidence type="ECO:0000259" key="5">
    <source>
        <dbReference type="PROSITE" id="PS51635"/>
    </source>
</evidence>
<dbReference type="AlphaFoldDB" id="A0A1G7RXK7"/>
<dbReference type="STRING" id="551996.SAMN05192573_102393"/>
<reference evidence="7" key="1">
    <citation type="submission" date="2016-10" db="EMBL/GenBank/DDBJ databases">
        <authorList>
            <person name="Varghese N."/>
            <person name="Submissions S."/>
        </authorList>
    </citation>
    <scope>NUCLEOTIDE SEQUENCE [LARGE SCALE GENOMIC DNA]</scope>
    <source>
        <strain evidence="7">Gh-67</strain>
    </source>
</reference>
<evidence type="ECO:0000256" key="4">
    <source>
        <dbReference type="PROSITE-ProRule" id="PRU01161"/>
    </source>
</evidence>
<evidence type="ECO:0000256" key="3">
    <source>
        <dbReference type="ARBA" id="ARBA00023098"/>
    </source>
</evidence>
<evidence type="ECO:0000313" key="6">
    <source>
        <dbReference type="EMBL" id="SDG15553.1"/>
    </source>
</evidence>
<evidence type="ECO:0000313" key="7">
    <source>
        <dbReference type="Proteomes" id="UP000199705"/>
    </source>
</evidence>
<feature type="short sequence motif" description="GXGXXG" evidence="4">
    <location>
        <begin position="19"/>
        <end position="24"/>
    </location>
</feature>
<feature type="active site" description="Proton acceptor" evidence="4">
    <location>
        <position position="160"/>
    </location>
</feature>
<keyword evidence="2 4" id="KW-0442">Lipid degradation</keyword>
<dbReference type="InterPro" id="IPR002641">
    <property type="entry name" value="PNPLA_dom"/>
</dbReference>
<dbReference type="GO" id="GO:0016787">
    <property type="term" value="F:hydrolase activity"/>
    <property type="evidence" value="ECO:0007669"/>
    <property type="project" value="UniProtKB-UniRule"/>
</dbReference>
<feature type="short sequence motif" description="GXSXG" evidence="4">
    <location>
        <begin position="46"/>
        <end position="50"/>
    </location>
</feature>
<dbReference type="PANTHER" id="PTHR14226:SF78">
    <property type="entry name" value="SLR0060 PROTEIN"/>
    <property type="match status" value="1"/>
</dbReference>
<dbReference type="Proteomes" id="UP000199705">
    <property type="component" value="Unassembled WGS sequence"/>
</dbReference>
<sequence>MNTNIDQNGSRKIGLVLSGGGVRGVAHLGVMQALTDYGIKFSHISGTSAGAIAAAFFAEGYTPKEILRVIKDNSLLKLLRPAFGSNGLISITHARVLINKYIPHNSFQSLKTRVTIPAVDLGEAKLVYFTEGELDIAILASCCLPGIFKPIMINNHMYVDGGILNNFPVEPLVGNCDLIIGSCCNHLPVVTTIKSFGNLVDRAAMIGINANLSSHKMLCDIVIEPHGLGGYGIFDTDAAEEIYMIGYEEGLKTIRANEKLKEITLSQKR</sequence>
<dbReference type="GO" id="GO:0016042">
    <property type="term" value="P:lipid catabolic process"/>
    <property type="evidence" value="ECO:0007669"/>
    <property type="project" value="UniProtKB-UniRule"/>
</dbReference>